<feature type="compositionally biased region" description="Basic residues" evidence="5">
    <location>
        <begin position="620"/>
        <end position="630"/>
    </location>
</feature>
<accession>A0A851GJN4</accession>
<evidence type="ECO:0000256" key="2">
    <source>
        <dbReference type="ARBA" id="ARBA00022741"/>
    </source>
</evidence>
<proteinExistence type="predicted"/>
<protein>
    <submittedName>
        <fullName evidence="7">Protein kinase</fullName>
    </submittedName>
</protein>
<dbReference type="InterPro" id="IPR000719">
    <property type="entry name" value="Prot_kinase_dom"/>
</dbReference>
<evidence type="ECO:0000256" key="3">
    <source>
        <dbReference type="ARBA" id="ARBA00022777"/>
    </source>
</evidence>
<dbReference type="SUPFAM" id="SSF56112">
    <property type="entry name" value="Protein kinase-like (PK-like)"/>
    <property type="match status" value="1"/>
</dbReference>
<keyword evidence="8" id="KW-1185">Reference proteome</keyword>
<evidence type="ECO:0000313" key="8">
    <source>
        <dbReference type="Proteomes" id="UP000557872"/>
    </source>
</evidence>
<dbReference type="PANTHER" id="PTHR43289">
    <property type="entry name" value="MITOGEN-ACTIVATED PROTEIN KINASE KINASE KINASE 20-RELATED"/>
    <property type="match status" value="1"/>
</dbReference>
<feature type="compositionally biased region" description="Acidic residues" evidence="5">
    <location>
        <begin position="606"/>
        <end position="616"/>
    </location>
</feature>
<feature type="region of interest" description="Disordered" evidence="5">
    <location>
        <begin position="326"/>
        <end position="442"/>
    </location>
</feature>
<feature type="compositionally biased region" description="Basic and acidic residues" evidence="5">
    <location>
        <begin position="410"/>
        <end position="423"/>
    </location>
</feature>
<reference evidence="7 8" key="1">
    <citation type="submission" date="2020-07" db="EMBL/GenBank/DDBJ databases">
        <title>Roseicoccus Jingziensis gen. nov., sp. nov., isolated from coastal seawater.</title>
        <authorList>
            <person name="Feng X."/>
        </authorList>
    </citation>
    <scope>NUCLEOTIDE SEQUENCE [LARGE SCALE GENOMIC DNA]</scope>
    <source>
        <strain evidence="7 8">N1E253</strain>
    </source>
</reference>
<dbReference type="Gene3D" id="1.10.510.10">
    <property type="entry name" value="Transferase(Phosphotransferase) domain 1"/>
    <property type="match status" value="1"/>
</dbReference>
<evidence type="ECO:0000259" key="6">
    <source>
        <dbReference type="PROSITE" id="PS50011"/>
    </source>
</evidence>
<comment type="caution">
    <text evidence="7">The sequence shown here is derived from an EMBL/GenBank/DDBJ whole genome shotgun (WGS) entry which is preliminary data.</text>
</comment>
<gene>
    <name evidence="7" type="ORF">HW115_04720</name>
</gene>
<evidence type="ECO:0000313" key="7">
    <source>
        <dbReference type="EMBL" id="NWK54900.1"/>
    </source>
</evidence>
<dbReference type="EMBL" id="JACBAZ010000001">
    <property type="protein sequence ID" value="NWK54900.1"/>
    <property type="molecule type" value="Genomic_DNA"/>
</dbReference>
<feature type="region of interest" description="Disordered" evidence="5">
    <location>
        <begin position="600"/>
        <end position="630"/>
    </location>
</feature>
<dbReference type="PANTHER" id="PTHR43289:SF6">
    <property type="entry name" value="SERINE_THREONINE-PROTEIN KINASE NEKL-3"/>
    <property type="match status" value="1"/>
</dbReference>
<keyword evidence="2" id="KW-0547">Nucleotide-binding</keyword>
<dbReference type="GO" id="GO:0004674">
    <property type="term" value="F:protein serine/threonine kinase activity"/>
    <property type="evidence" value="ECO:0007669"/>
    <property type="project" value="TreeGrafter"/>
</dbReference>
<feature type="region of interest" description="Disordered" evidence="5">
    <location>
        <begin position="276"/>
        <end position="300"/>
    </location>
</feature>
<feature type="domain" description="Protein kinase" evidence="6">
    <location>
        <begin position="22"/>
        <end position="284"/>
    </location>
</feature>
<dbReference type="PROSITE" id="PS50011">
    <property type="entry name" value="PROTEIN_KINASE_DOM"/>
    <property type="match status" value="1"/>
</dbReference>
<evidence type="ECO:0000256" key="4">
    <source>
        <dbReference type="ARBA" id="ARBA00022840"/>
    </source>
</evidence>
<dbReference type="GO" id="GO:0005524">
    <property type="term" value="F:ATP binding"/>
    <property type="evidence" value="ECO:0007669"/>
    <property type="project" value="UniProtKB-KW"/>
</dbReference>
<dbReference type="InterPro" id="IPR011009">
    <property type="entry name" value="Kinase-like_dom_sf"/>
</dbReference>
<feature type="compositionally biased region" description="Acidic residues" evidence="5">
    <location>
        <begin position="424"/>
        <end position="437"/>
    </location>
</feature>
<dbReference type="CDD" id="cd14014">
    <property type="entry name" value="STKc_PknB_like"/>
    <property type="match status" value="1"/>
</dbReference>
<name>A0A851GJN4_9BACT</name>
<dbReference type="AlphaFoldDB" id="A0A851GJN4"/>
<evidence type="ECO:0000256" key="1">
    <source>
        <dbReference type="ARBA" id="ARBA00022679"/>
    </source>
</evidence>
<evidence type="ECO:0000256" key="5">
    <source>
        <dbReference type="SAM" id="MobiDB-lite"/>
    </source>
</evidence>
<dbReference type="Pfam" id="PF00069">
    <property type="entry name" value="Pkinase"/>
    <property type="match status" value="1"/>
</dbReference>
<sequence length="630" mass="69721">MTPYPESTCPTTEELSDLLSGYEVHELISLNQHGALYRANQVSLDRAVTIKVLPPEIAQAPDLRQAFETGAKSMAKLKHPNLVDVFDFGISGNMLYIIMEHIPGRTLHETTHGNYVKEHEALTLVLAICRGLSLAHREGIVHGRLHPSNILLDNDGHPKIVNFGFSNLDEGELDESLAAYLAPELASADTEASTSSDVYSLGIMLYTLLTGVFPQNPYQPPSSIQSLSPDIDNIVALAIQPDPLQRYNSVSDMADALETILEKTTTPRTPQIIAAAPVSRQPGLGGPQLRASTLSSANSSSSSAPLIIILVVVVVIAIIAIAVNSSSSPEKENTPDPQPNAQPDFLDRSSPSAEKRNKQDQKTSELGEDWHKPVKNRDADTSPDEGTTSAETDISPDSDATPDIPDPLEDEKAKDQLADKESDSPESEDSAQEDPEDQPAPPEFDIEAYLVKARTFMQGQAKRTLSNYDEDLSKNIDSFERDVKRVLRKLERNIRKPMEIKSTAAFAEFRQLGRIPETIDLTDIKELKAINPIHKEALANQTKIDNKYLIDFTKSRITYFQGIDKQIAALRKEGNDAYAEMLEAEIDVTQKSMERYIRILRGLDPDPPEEEVDEEEDGKKKKKKKKQEED</sequence>
<keyword evidence="3 7" id="KW-0418">Kinase</keyword>
<dbReference type="Proteomes" id="UP000557872">
    <property type="component" value="Unassembled WGS sequence"/>
</dbReference>
<organism evidence="7 8">
    <name type="scientific">Oceaniferula marina</name>
    <dbReference type="NCBI Taxonomy" id="2748318"/>
    <lineage>
        <taxon>Bacteria</taxon>
        <taxon>Pseudomonadati</taxon>
        <taxon>Verrucomicrobiota</taxon>
        <taxon>Verrucomicrobiia</taxon>
        <taxon>Verrucomicrobiales</taxon>
        <taxon>Verrucomicrobiaceae</taxon>
        <taxon>Oceaniferula</taxon>
    </lineage>
</organism>
<dbReference type="Gene3D" id="3.30.200.20">
    <property type="entry name" value="Phosphorylase Kinase, domain 1"/>
    <property type="match status" value="1"/>
</dbReference>
<keyword evidence="1" id="KW-0808">Transferase</keyword>
<dbReference type="RefSeq" id="WP_178931403.1">
    <property type="nucleotide sequence ID" value="NZ_JACBAZ010000001.1"/>
</dbReference>
<keyword evidence="4" id="KW-0067">ATP-binding</keyword>
<feature type="compositionally biased region" description="Basic and acidic residues" evidence="5">
    <location>
        <begin position="353"/>
        <end position="380"/>
    </location>
</feature>